<feature type="domain" description="Large ribosomal subunit protein eL40" evidence="4">
    <location>
        <begin position="202"/>
        <end position="224"/>
    </location>
</feature>
<keyword evidence="2" id="KW-0687">Ribonucleoprotein</keyword>
<keyword evidence="1" id="KW-0689">Ribosomal protein</keyword>
<feature type="compositionally biased region" description="Pro residues" evidence="3">
    <location>
        <begin position="20"/>
        <end position="33"/>
    </location>
</feature>
<dbReference type="AlphaFoldDB" id="A0A444Y6T1"/>
<reference evidence="5 6" key="1">
    <citation type="submission" date="2019-01" db="EMBL/GenBank/DDBJ databases">
        <title>Sequencing of cultivated peanut Arachis hypogaea provides insights into genome evolution and oil improvement.</title>
        <authorList>
            <person name="Chen X."/>
        </authorList>
    </citation>
    <scope>NUCLEOTIDE SEQUENCE [LARGE SCALE GENOMIC DNA]</scope>
    <source>
        <strain evidence="6">cv. Fuhuasheng</strain>
        <tissue evidence="5">Leaves</tissue>
    </source>
</reference>
<dbReference type="Gene3D" id="4.10.1060.50">
    <property type="match status" value="1"/>
</dbReference>
<evidence type="ECO:0000313" key="6">
    <source>
        <dbReference type="Proteomes" id="UP000289738"/>
    </source>
</evidence>
<dbReference type="EMBL" id="SDMP01000018">
    <property type="protein sequence ID" value="RYQ97567.1"/>
    <property type="molecule type" value="Genomic_DNA"/>
</dbReference>
<dbReference type="GO" id="GO:0003735">
    <property type="term" value="F:structural constituent of ribosome"/>
    <property type="evidence" value="ECO:0007669"/>
    <property type="project" value="InterPro"/>
</dbReference>
<dbReference type="GO" id="GO:1990904">
    <property type="term" value="C:ribonucleoprotein complex"/>
    <property type="evidence" value="ECO:0007669"/>
    <property type="project" value="UniProtKB-KW"/>
</dbReference>
<evidence type="ECO:0000256" key="1">
    <source>
        <dbReference type="ARBA" id="ARBA00022980"/>
    </source>
</evidence>
<name>A0A444Y6T1_ARAHY</name>
<proteinExistence type="predicted"/>
<dbReference type="Pfam" id="PF01020">
    <property type="entry name" value="Ribosomal_L40e"/>
    <property type="match status" value="1"/>
</dbReference>
<organism evidence="5 6">
    <name type="scientific">Arachis hypogaea</name>
    <name type="common">Peanut</name>
    <dbReference type="NCBI Taxonomy" id="3818"/>
    <lineage>
        <taxon>Eukaryota</taxon>
        <taxon>Viridiplantae</taxon>
        <taxon>Streptophyta</taxon>
        <taxon>Embryophyta</taxon>
        <taxon>Tracheophyta</taxon>
        <taxon>Spermatophyta</taxon>
        <taxon>Magnoliopsida</taxon>
        <taxon>eudicotyledons</taxon>
        <taxon>Gunneridae</taxon>
        <taxon>Pentapetalae</taxon>
        <taxon>rosids</taxon>
        <taxon>fabids</taxon>
        <taxon>Fabales</taxon>
        <taxon>Fabaceae</taxon>
        <taxon>Papilionoideae</taxon>
        <taxon>50 kb inversion clade</taxon>
        <taxon>dalbergioids sensu lato</taxon>
        <taxon>Dalbergieae</taxon>
        <taxon>Pterocarpus clade</taxon>
        <taxon>Arachis</taxon>
    </lineage>
</organism>
<comment type="caution">
    <text evidence="5">The sequence shown here is derived from an EMBL/GenBank/DDBJ whole genome shotgun (WGS) entry which is preliminary data.</text>
</comment>
<feature type="region of interest" description="Disordered" evidence="3">
    <location>
        <begin position="19"/>
        <end position="38"/>
    </location>
</feature>
<feature type="region of interest" description="Disordered" evidence="3">
    <location>
        <begin position="72"/>
        <end position="91"/>
    </location>
</feature>
<accession>A0A444Y6T1</accession>
<evidence type="ECO:0000259" key="4">
    <source>
        <dbReference type="Pfam" id="PF01020"/>
    </source>
</evidence>
<dbReference type="InterPro" id="IPR001975">
    <property type="entry name" value="Ribosomal_eL40_dom"/>
</dbReference>
<keyword evidence="6" id="KW-1185">Reference proteome</keyword>
<dbReference type="GO" id="GO:0006412">
    <property type="term" value="P:translation"/>
    <property type="evidence" value="ECO:0007669"/>
    <property type="project" value="InterPro"/>
</dbReference>
<gene>
    <name evidence="5" type="ORF">Ahy_B08g093644</name>
</gene>
<dbReference type="Proteomes" id="UP000289738">
    <property type="component" value="Chromosome B08"/>
</dbReference>
<dbReference type="InterPro" id="IPR038587">
    <property type="entry name" value="Ribosomal_eL40_sf"/>
</dbReference>
<protein>
    <recommendedName>
        <fullName evidence="4">Large ribosomal subunit protein eL40 domain-containing protein</fullName>
    </recommendedName>
</protein>
<dbReference type="GO" id="GO:0005840">
    <property type="term" value="C:ribosome"/>
    <property type="evidence" value="ECO:0007669"/>
    <property type="project" value="UniProtKB-KW"/>
</dbReference>
<sequence>MCRHFKPLPLFFSPHIPIQQPLPPPPPSSPSPPSSLFSLKNPSLPPLVNYDTIIDVASSSEDAIDALDIVEEQSPFDDTSDDDDTADADEEPSFIPLKVSGYFFYYVDGAIKKAFTMSSPSPVIGNEDRSMTTFGSGDILVDECVRRKIVEDPDGVSVTGLIKGDKILHKTLLNELKGATLSLRKVAGKLINDCNDEEEEMCYAHLHPRAVNYRKKKCGHANQMLYMVERYLEKPQCANGAGLRGGMVDAVPVWGNGWRISDGIKCMRDTRTVGAGC</sequence>
<evidence type="ECO:0000256" key="3">
    <source>
        <dbReference type="SAM" id="MobiDB-lite"/>
    </source>
</evidence>
<evidence type="ECO:0000313" key="5">
    <source>
        <dbReference type="EMBL" id="RYQ97567.1"/>
    </source>
</evidence>
<evidence type="ECO:0000256" key="2">
    <source>
        <dbReference type="ARBA" id="ARBA00023274"/>
    </source>
</evidence>